<dbReference type="Gene3D" id="2.40.320.10">
    <property type="entry name" value="Hypothetical Protein Pfu-838710-001"/>
    <property type="match status" value="1"/>
</dbReference>
<dbReference type="InterPro" id="IPR033469">
    <property type="entry name" value="CYTH-like_dom_sf"/>
</dbReference>
<proteinExistence type="predicted"/>
<dbReference type="PANTHER" id="PTHR40114:SF1">
    <property type="entry name" value="SLR0698 PROTEIN"/>
    <property type="match status" value="1"/>
</dbReference>
<dbReference type="RefSeq" id="WP_060934783.1">
    <property type="nucleotide sequence ID" value="NZ_KQ960411.1"/>
</dbReference>
<organism evidence="3 4">
    <name type="scientific">Porphyromonas somerae</name>
    <dbReference type="NCBI Taxonomy" id="322095"/>
    <lineage>
        <taxon>Bacteria</taxon>
        <taxon>Pseudomonadati</taxon>
        <taxon>Bacteroidota</taxon>
        <taxon>Bacteroidia</taxon>
        <taxon>Bacteroidales</taxon>
        <taxon>Porphyromonadaceae</taxon>
        <taxon>Porphyromonas</taxon>
    </lineage>
</organism>
<dbReference type="InterPro" id="IPR023577">
    <property type="entry name" value="CYTH_domain"/>
</dbReference>
<accession>A0A134BEY7</accession>
<feature type="domain" description="CYTH" evidence="2">
    <location>
        <begin position="1"/>
        <end position="148"/>
    </location>
</feature>
<evidence type="ECO:0000256" key="1">
    <source>
        <dbReference type="PIRSR" id="PIRSR016487-1"/>
    </source>
</evidence>
<gene>
    <name evidence="3" type="ORF">HMPREF3185_00156</name>
</gene>
<comment type="caution">
    <text evidence="3">The sequence shown here is derived from an EMBL/GenBank/DDBJ whole genome shotgun (WGS) entry which is preliminary data.</text>
</comment>
<dbReference type="Proteomes" id="UP000070224">
    <property type="component" value="Unassembled WGS sequence"/>
</dbReference>
<dbReference type="EMBL" id="LSDK01000013">
    <property type="protein sequence ID" value="KXB78508.1"/>
    <property type="molecule type" value="Genomic_DNA"/>
</dbReference>
<dbReference type="STRING" id="322095.HMPREF3185_00156"/>
<dbReference type="PANTHER" id="PTHR40114">
    <property type="entry name" value="SLR0698 PROTEIN"/>
    <property type="match status" value="1"/>
</dbReference>
<name>A0A134BEY7_9PORP</name>
<protein>
    <submittedName>
        <fullName evidence="3">Adenylate cyclase</fullName>
    </submittedName>
</protein>
<sequence>MKEIERKFLVTSLAFLAEATDALHIDQGYLHSTRPTVRVRRRGDQGFLTLKTPSDAKGLVRDEYEYEIPLADAEALLELCGGHRLKKTRYLVPYHGHTWEVDLFAGHLEGFCLAELELRSEDETFDLPPWVGKEVTGDPRYYNSALARSKQ</sequence>
<evidence type="ECO:0000259" key="2">
    <source>
        <dbReference type="PROSITE" id="PS51707"/>
    </source>
</evidence>
<dbReference type="PATRIC" id="fig|322095.3.peg.157"/>
<dbReference type="CDD" id="cd07891">
    <property type="entry name" value="CYTH-like_CthTTM-like_1"/>
    <property type="match status" value="1"/>
</dbReference>
<reference evidence="4" key="1">
    <citation type="submission" date="2016-01" db="EMBL/GenBank/DDBJ databases">
        <authorList>
            <person name="Mitreva M."/>
            <person name="Pepin K.H."/>
            <person name="Mihindukulasuriya K.A."/>
            <person name="Fulton R."/>
            <person name="Fronick C."/>
            <person name="O'Laughlin M."/>
            <person name="Miner T."/>
            <person name="Herter B."/>
            <person name="Rosa B.A."/>
            <person name="Cordes M."/>
            <person name="Tomlinson C."/>
            <person name="Wollam A."/>
            <person name="Palsikar V.B."/>
            <person name="Mardis E.R."/>
            <person name="Wilson R.K."/>
        </authorList>
    </citation>
    <scope>NUCLEOTIDE SEQUENCE [LARGE SCALE GENOMIC DNA]</scope>
    <source>
        <strain evidence="4">KA00683</strain>
    </source>
</reference>
<keyword evidence="4" id="KW-1185">Reference proteome</keyword>
<dbReference type="OrthoDB" id="9805588at2"/>
<dbReference type="InterPro" id="IPR012042">
    <property type="entry name" value="NeuTTM/CthTTM-like"/>
</dbReference>
<evidence type="ECO:0000313" key="3">
    <source>
        <dbReference type="EMBL" id="KXB78508.1"/>
    </source>
</evidence>
<dbReference type="Pfam" id="PF01928">
    <property type="entry name" value="CYTH"/>
    <property type="match status" value="1"/>
</dbReference>
<dbReference type="SUPFAM" id="SSF55154">
    <property type="entry name" value="CYTH-like phosphatases"/>
    <property type="match status" value="1"/>
</dbReference>
<dbReference type="AlphaFoldDB" id="A0A134BEY7"/>
<dbReference type="SMART" id="SM01118">
    <property type="entry name" value="CYTH"/>
    <property type="match status" value="1"/>
</dbReference>
<evidence type="ECO:0000313" key="4">
    <source>
        <dbReference type="Proteomes" id="UP000070224"/>
    </source>
</evidence>
<feature type="active site" description="Proton acceptor" evidence="1">
    <location>
        <position position="29"/>
    </location>
</feature>
<dbReference type="PROSITE" id="PS51707">
    <property type="entry name" value="CYTH"/>
    <property type="match status" value="1"/>
</dbReference>
<dbReference type="PIRSF" id="PIRSF016487">
    <property type="entry name" value="CYTH_UCP016487"/>
    <property type="match status" value="1"/>
</dbReference>